<protein>
    <submittedName>
        <fullName evidence="1">Uncharacterized protein</fullName>
    </submittedName>
</protein>
<keyword evidence="2" id="KW-1185">Reference proteome</keyword>
<gene>
    <name evidence="1" type="ORF">NM208_g1016</name>
</gene>
<comment type="caution">
    <text evidence="1">The sequence shown here is derived from an EMBL/GenBank/DDBJ whole genome shotgun (WGS) entry which is preliminary data.</text>
</comment>
<proteinExistence type="predicted"/>
<name>A0ACC1SXB4_9HYPO</name>
<organism evidence="1 2">
    <name type="scientific">Fusarium decemcellulare</name>
    <dbReference type="NCBI Taxonomy" id="57161"/>
    <lineage>
        <taxon>Eukaryota</taxon>
        <taxon>Fungi</taxon>
        <taxon>Dikarya</taxon>
        <taxon>Ascomycota</taxon>
        <taxon>Pezizomycotina</taxon>
        <taxon>Sordariomycetes</taxon>
        <taxon>Hypocreomycetidae</taxon>
        <taxon>Hypocreales</taxon>
        <taxon>Nectriaceae</taxon>
        <taxon>Fusarium</taxon>
        <taxon>Fusarium decemcellulare species complex</taxon>
    </lineage>
</organism>
<dbReference type="EMBL" id="JANRMS010000049">
    <property type="protein sequence ID" value="KAJ3548413.1"/>
    <property type="molecule type" value="Genomic_DNA"/>
</dbReference>
<evidence type="ECO:0000313" key="2">
    <source>
        <dbReference type="Proteomes" id="UP001148629"/>
    </source>
</evidence>
<evidence type="ECO:0000313" key="1">
    <source>
        <dbReference type="EMBL" id="KAJ3548413.1"/>
    </source>
</evidence>
<reference evidence="1" key="1">
    <citation type="submission" date="2022-08" db="EMBL/GenBank/DDBJ databases">
        <title>Genome Sequence of Fusarium decemcellulare.</title>
        <authorList>
            <person name="Buettner E."/>
        </authorList>
    </citation>
    <scope>NUCLEOTIDE SEQUENCE</scope>
    <source>
        <strain evidence="1">Babe19</strain>
    </source>
</reference>
<dbReference type="Proteomes" id="UP001148629">
    <property type="component" value="Unassembled WGS sequence"/>
</dbReference>
<sequence>MSSPISLGAAVPAVPVLLSVTGVSVGIYSFVSPNTAIRMFGLPPPAPEKESTSPHAAAFQRSVVYAYGIRNVGVSIGQLGLLAFWQFSPICRASPLAAAVTKRCLGLCMMLGTVVGLGDAAIIRQFAKDEGVVGEAKAEATKASINHAVTAVLIFATGVFLYL</sequence>
<accession>A0ACC1SXB4</accession>